<dbReference type="PROSITE" id="PS50943">
    <property type="entry name" value="HTH_CROC1"/>
    <property type="match status" value="1"/>
</dbReference>
<dbReference type="SMART" id="SM00530">
    <property type="entry name" value="HTH_XRE"/>
    <property type="match status" value="1"/>
</dbReference>
<name>A0ABQ5TMM1_9BACI</name>
<evidence type="ECO:0000313" key="3">
    <source>
        <dbReference type="EMBL" id="GLO68061.1"/>
    </source>
</evidence>
<dbReference type="InterPro" id="IPR001387">
    <property type="entry name" value="Cro/C1-type_HTH"/>
</dbReference>
<proteinExistence type="predicted"/>
<dbReference type="Pfam" id="PF01381">
    <property type="entry name" value="HTH_3"/>
    <property type="match status" value="1"/>
</dbReference>
<comment type="caution">
    <text evidence="3">The sequence shown here is derived from an EMBL/GenBank/DDBJ whole genome shotgun (WGS) entry which is preliminary data.</text>
</comment>
<keyword evidence="4" id="KW-1185">Reference proteome</keyword>
<reference evidence="3 4" key="1">
    <citation type="submission" date="2023-02" db="EMBL/GenBank/DDBJ databases">
        <title>Oceanobacillus kimchii IFOP_LL358 isolated form Alexandrium catenella lab strain.</title>
        <authorList>
            <person name="Gajardo G."/>
            <person name="Ueki S."/>
            <person name="Maruyama F."/>
        </authorList>
    </citation>
    <scope>NUCLEOTIDE SEQUENCE [LARGE SCALE GENOMIC DNA]</scope>
    <source>
        <strain evidence="3 4">IFOP_LL358</strain>
    </source>
</reference>
<accession>A0ABQ5TMM1</accession>
<protein>
    <recommendedName>
        <fullName evidence="2">HTH cro/C1-type domain-containing protein</fullName>
    </recommendedName>
</protein>
<dbReference type="SUPFAM" id="SSF47413">
    <property type="entry name" value="lambda repressor-like DNA-binding domains"/>
    <property type="match status" value="1"/>
</dbReference>
<gene>
    <name evidence="3" type="ORF">MACH08_38450</name>
</gene>
<dbReference type="CDD" id="cd00093">
    <property type="entry name" value="HTH_XRE"/>
    <property type="match status" value="1"/>
</dbReference>
<dbReference type="Proteomes" id="UP001275436">
    <property type="component" value="Unassembled WGS sequence"/>
</dbReference>
<feature type="coiled-coil region" evidence="1">
    <location>
        <begin position="59"/>
        <end position="90"/>
    </location>
</feature>
<dbReference type="InterPro" id="IPR010982">
    <property type="entry name" value="Lambda_DNA-bd_dom_sf"/>
</dbReference>
<keyword evidence="1" id="KW-0175">Coiled coil</keyword>
<organism evidence="3 4">
    <name type="scientific">Oceanobacillus kimchii</name>
    <dbReference type="NCBI Taxonomy" id="746691"/>
    <lineage>
        <taxon>Bacteria</taxon>
        <taxon>Bacillati</taxon>
        <taxon>Bacillota</taxon>
        <taxon>Bacilli</taxon>
        <taxon>Bacillales</taxon>
        <taxon>Bacillaceae</taxon>
        <taxon>Oceanobacillus</taxon>
    </lineage>
</organism>
<sequence length="92" mass="11006">MRFNEELRKTMGIRMRNAREEKELTQEQVAEISDSDDKHIGKVERGEKTPLISTMYGFWKATDIDMNQLFRELQELENQLEKQQSLEEEDLE</sequence>
<dbReference type="Gene3D" id="1.10.260.40">
    <property type="entry name" value="lambda repressor-like DNA-binding domains"/>
    <property type="match status" value="1"/>
</dbReference>
<evidence type="ECO:0000313" key="4">
    <source>
        <dbReference type="Proteomes" id="UP001275436"/>
    </source>
</evidence>
<dbReference type="RefSeq" id="WP_317958407.1">
    <property type="nucleotide sequence ID" value="NZ_BSKO01000001.1"/>
</dbReference>
<evidence type="ECO:0000259" key="2">
    <source>
        <dbReference type="PROSITE" id="PS50943"/>
    </source>
</evidence>
<dbReference type="EMBL" id="BSKO01000001">
    <property type="protein sequence ID" value="GLO68061.1"/>
    <property type="molecule type" value="Genomic_DNA"/>
</dbReference>
<evidence type="ECO:0000256" key="1">
    <source>
        <dbReference type="SAM" id="Coils"/>
    </source>
</evidence>
<feature type="domain" description="HTH cro/C1-type" evidence="2">
    <location>
        <begin position="15"/>
        <end position="69"/>
    </location>
</feature>